<dbReference type="EMBL" id="CAJVPU010009679">
    <property type="protein sequence ID" value="CAG8597546.1"/>
    <property type="molecule type" value="Genomic_DNA"/>
</dbReference>
<sequence length="282" mass="31674">DLNSARDRLLAFQQEKMEAEEFVKPIIIAKNVSLETYTEYCKAERKLPVKIRLIDGNIIAYEVPLTDHGVVVSKFLILINNWDDQLISAFGEDLILESSYCTADLTVRPRDLPPLHPGHEPNSSGVAYPTMVIEVGTTETISSLHDLSTRYFSSRTTIQIYLAIKLFPIRQDHTRAMLAMRYLRTNQYPTVPDVVISFGTAPLHNQIIDFLLNNMDVLDANITGVGRFKAIACNGPRIPNYQLNIPAAELYNGTPNGIPPNSVDGIDLDLWKIQKAALNPYY</sequence>
<keyword evidence="2" id="KW-1185">Reference proteome</keyword>
<protein>
    <submittedName>
        <fullName evidence="1">15944_t:CDS:1</fullName>
    </submittedName>
</protein>
<evidence type="ECO:0000313" key="1">
    <source>
        <dbReference type="EMBL" id="CAG8597546.1"/>
    </source>
</evidence>
<organism evidence="1 2">
    <name type="scientific">Dentiscutata heterogama</name>
    <dbReference type="NCBI Taxonomy" id="1316150"/>
    <lineage>
        <taxon>Eukaryota</taxon>
        <taxon>Fungi</taxon>
        <taxon>Fungi incertae sedis</taxon>
        <taxon>Mucoromycota</taxon>
        <taxon>Glomeromycotina</taxon>
        <taxon>Glomeromycetes</taxon>
        <taxon>Diversisporales</taxon>
        <taxon>Gigasporaceae</taxon>
        <taxon>Dentiscutata</taxon>
    </lineage>
</organism>
<proteinExistence type="predicted"/>
<reference evidence="1" key="1">
    <citation type="submission" date="2021-06" db="EMBL/GenBank/DDBJ databases">
        <authorList>
            <person name="Kallberg Y."/>
            <person name="Tangrot J."/>
            <person name="Rosling A."/>
        </authorList>
    </citation>
    <scope>NUCLEOTIDE SEQUENCE</scope>
    <source>
        <strain evidence="1">IL203A</strain>
    </source>
</reference>
<feature type="non-terminal residue" evidence="1">
    <location>
        <position position="1"/>
    </location>
</feature>
<evidence type="ECO:0000313" key="2">
    <source>
        <dbReference type="Proteomes" id="UP000789702"/>
    </source>
</evidence>
<comment type="caution">
    <text evidence="1">The sequence shown here is derived from an EMBL/GenBank/DDBJ whole genome shotgun (WGS) entry which is preliminary data.</text>
</comment>
<dbReference type="Proteomes" id="UP000789702">
    <property type="component" value="Unassembled WGS sequence"/>
</dbReference>
<gene>
    <name evidence="1" type="ORF">DHETER_LOCUS7115</name>
</gene>
<accession>A0ACA9MM34</accession>
<name>A0ACA9MM34_9GLOM</name>